<dbReference type="EMBL" id="JBHTIL010000006">
    <property type="protein sequence ID" value="MFD0928075.1"/>
    <property type="molecule type" value="Genomic_DNA"/>
</dbReference>
<evidence type="ECO:0000313" key="3">
    <source>
        <dbReference type="Proteomes" id="UP001597068"/>
    </source>
</evidence>
<protein>
    <submittedName>
        <fullName evidence="2">Quinol monooxygenase</fullName>
        <ecNumber evidence="2">1.-.-.-</ecNumber>
    </submittedName>
</protein>
<keyword evidence="2" id="KW-0503">Monooxygenase</keyword>
<dbReference type="InterPro" id="IPR050744">
    <property type="entry name" value="AI-2_Isomerase_LsrG"/>
</dbReference>
<dbReference type="GO" id="GO:0004497">
    <property type="term" value="F:monooxygenase activity"/>
    <property type="evidence" value="ECO:0007669"/>
    <property type="project" value="UniProtKB-KW"/>
</dbReference>
<gene>
    <name evidence="2" type="ORF">ACFQ04_20250</name>
</gene>
<keyword evidence="3" id="KW-1185">Reference proteome</keyword>
<keyword evidence="2" id="KW-0560">Oxidoreductase</keyword>
<dbReference type="PROSITE" id="PS51725">
    <property type="entry name" value="ABM"/>
    <property type="match status" value="1"/>
</dbReference>
<sequence>MIFIVVRFPVKPEHADAWPELVADFTASTRGEEGNLFFDWSRGLDDPNEYVLTEGFADDAAEAHVTSDHFRKAVDELPQYLAHTPTIISEKIGADGWGPMGEMQVD</sequence>
<dbReference type="EC" id="1.-.-.-" evidence="2"/>
<dbReference type="RefSeq" id="WP_253648509.1">
    <property type="nucleotide sequence ID" value="NZ_BAAAMO010000004.1"/>
</dbReference>
<dbReference type="Gene3D" id="3.30.70.100">
    <property type="match status" value="1"/>
</dbReference>
<dbReference type="InterPro" id="IPR007138">
    <property type="entry name" value="ABM_dom"/>
</dbReference>
<dbReference type="PANTHER" id="PTHR33336">
    <property type="entry name" value="QUINOL MONOOXYGENASE YGIN-RELATED"/>
    <property type="match status" value="1"/>
</dbReference>
<evidence type="ECO:0000259" key="1">
    <source>
        <dbReference type="PROSITE" id="PS51725"/>
    </source>
</evidence>
<dbReference type="InterPro" id="IPR011008">
    <property type="entry name" value="Dimeric_a/b-barrel"/>
</dbReference>
<feature type="domain" description="ABM" evidence="1">
    <location>
        <begin position="2"/>
        <end position="91"/>
    </location>
</feature>
<reference evidence="3" key="1">
    <citation type="journal article" date="2019" name="Int. J. Syst. Evol. Microbiol.">
        <title>The Global Catalogue of Microorganisms (GCM) 10K type strain sequencing project: providing services to taxonomists for standard genome sequencing and annotation.</title>
        <authorList>
            <consortium name="The Broad Institute Genomics Platform"/>
            <consortium name="The Broad Institute Genome Sequencing Center for Infectious Disease"/>
            <person name="Wu L."/>
            <person name="Ma J."/>
        </authorList>
    </citation>
    <scope>NUCLEOTIDE SEQUENCE [LARGE SCALE GENOMIC DNA]</scope>
    <source>
        <strain evidence="3">CCUG 50873</strain>
    </source>
</reference>
<dbReference type="Pfam" id="PF03992">
    <property type="entry name" value="ABM"/>
    <property type="match status" value="1"/>
</dbReference>
<proteinExistence type="predicted"/>
<organism evidence="2 3">
    <name type="scientific">Williamsia deligens</name>
    <dbReference type="NCBI Taxonomy" id="321325"/>
    <lineage>
        <taxon>Bacteria</taxon>
        <taxon>Bacillati</taxon>
        <taxon>Actinomycetota</taxon>
        <taxon>Actinomycetes</taxon>
        <taxon>Mycobacteriales</taxon>
        <taxon>Nocardiaceae</taxon>
        <taxon>Williamsia</taxon>
    </lineage>
</organism>
<evidence type="ECO:0000313" key="2">
    <source>
        <dbReference type="EMBL" id="MFD0928075.1"/>
    </source>
</evidence>
<dbReference type="Proteomes" id="UP001597068">
    <property type="component" value="Unassembled WGS sequence"/>
</dbReference>
<accession>A0ABW3GC80</accession>
<name>A0ABW3GC80_9NOCA</name>
<dbReference type="SUPFAM" id="SSF54909">
    <property type="entry name" value="Dimeric alpha+beta barrel"/>
    <property type="match status" value="1"/>
</dbReference>
<comment type="caution">
    <text evidence="2">The sequence shown here is derived from an EMBL/GenBank/DDBJ whole genome shotgun (WGS) entry which is preliminary data.</text>
</comment>
<dbReference type="PANTHER" id="PTHR33336:SF3">
    <property type="entry name" value="ABM DOMAIN-CONTAINING PROTEIN"/>
    <property type="match status" value="1"/>
</dbReference>